<evidence type="ECO:0000313" key="7">
    <source>
        <dbReference type="EnsemblMetazoa" id="XP_030847185"/>
    </source>
</evidence>
<dbReference type="InterPro" id="IPR001841">
    <property type="entry name" value="Znf_RING"/>
</dbReference>
<dbReference type="InterPro" id="IPR017907">
    <property type="entry name" value="Znf_RING_CS"/>
</dbReference>
<dbReference type="SUPFAM" id="SSF57845">
    <property type="entry name" value="B-box zinc-binding domain"/>
    <property type="match status" value="1"/>
</dbReference>
<dbReference type="GO" id="GO:0005654">
    <property type="term" value="C:nucleoplasm"/>
    <property type="evidence" value="ECO:0000318"/>
    <property type="project" value="GO_Central"/>
</dbReference>
<dbReference type="PROSITE" id="PS50119">
    <property type="entry name" value="ZF_BBOX"/>
    <property type="match status" value="1"/>
</dbReference>
<dbReference type="SMART" id="SM00184">
    <property type="entry name" value="RING"/>
    <property type="match status" value="1"/>
</dbReference>
<dbReference type="SUPFAM" id="SSF101898">
    <property type="entry name" value="NHL repeat"/>
    <property type="match status" value="1"/>
</dbReference>
<dbReference type="RefSeq" id="XP_030847185.1">
    <property type="nucleotide sequence ID" value="XM_030991325.1"/>
</dbReference>
<dbReference type="PANTHER" id="PTHR25462">
    <property type="entry name" value="BONUS, ISOFORM C-RELATED"/>
    <property type="match status" value="1"/>
</dbReference>
<dbReference type="KEGG" id="spu:115926532"/>
<protein>
    <submittedName>
        <fullName evidence="7">Uncharacterized protein</fullName>
    </submittedName>
</protein>
<dbReference type="Gene3D" id="3.30.40.10">
    <property type="entry name" value="Zinc/RING finger domain, C3HC4 (zinc finger)"/>
    <property type="match status" value="1"/>
</dbReference>
<dbReference type="CDD" id="cd19757">
    <property type="entry name" value="Bbox1"/>
    <property type="match status" value="1"/>
</dbReference>
<dbReference type="InterPro" id="IPR013083">
    <property type="entry name" value="Znf_RING/FYVE/PHD"/>
</dbReference>
<sequence>MASLEQTISRNLECPICLELLSLPKKLSCSHTFCKRCISNMQSCSWQTESVNSLTCPICRCVTDLQHGDLINLNTNVPLKSVVEDNQQLCEMCQTGSKAVHFCQECEKNMCNECLENHNKWPANLKHTVVFVKDIQERKVVLRRKVVYCQEHDQSDGQQNICSDVCLTCKKFICMRCRMLFHDGHTVEDAGKYNRSIQKEIQILQEGGEAKAATIKTHLAVIESQMKRVTDHNDSRNVEITNVYLVSVKLLNDSKLALVQQVNAHDEPLYLRLQKMKGDHERLVASLKSASVLLGRSLEAPLSGDVIAIRDSLSGELQSLIDRDDPDNQLVTDVGDRAEELLFTPRFTPDQQDPLSIGKFCVKDLRVRSVKLSGRMSSLASSVDGRLAVGYCGGGIEFVSENGQFEETVLNDVKIRGARFLPDGGYVVLDVSNTITTYSSECVKSEAYFATLGSDEGGVGSLAVGSFDQIYVGYCRAMKIQVFHSRGGTAFREIPCNGVEPEQIAFLDDYLIISYRTSTRIIAFEGVAKQKLLHKVKRLNAYPYGAVTQDKFILIAWVNHDQGLVTIEKFTNKLKLVETLLKDYKIEKPKNHWYSLQVFTSGGVAFCSPNRLYILACPT</sequence>
<dbReference type="FunCoup" id="A0A7M7P8X4">
    <property type="interactions" value="18"/>
</dbReference>
<reference evidence="7" key="2">
    <citation type="submission" date="2021-01" db="UniProtKB">
        <authorList>
            <consortium name="EnsemblMetazoa"/>
        </authorList>
    </citation>
    <scope>IDENTIFICATION</scope>
</reference>
<dbReference type="SMART" id="SM00336">
    <property type="entry name" value="BBOX"/>
    <property type="match status" value="2"/>
</dbReference>
<keyword evidence="8" id="KW-1185">Reference proteome</keyword>
<evidence type="ECO:0000256" key="2">
    <source>
        <dbReference type="ARBA" id="ARBA00022771"/>
    </source>
</evidence>
<feature type="domain" description="RING-type" evidence="5">
    <location>
        <begin position="14"/>
        <end position="60"/>
    </location>
</feature>
<evidence type="ECO:0000256" key="1">
    <source>
        <dbReference type="ARBA" id="ARBA00022723"/>
    </source>
</evidence>
<reference evidence="8" key="1">
    <citation type="submission" date="2015-02" db="EMBL/GenBank/DDBJ databases">
        <title>Genome sequencing for Strongylocentrotus purpuratus.</title>
        <authorList>
            <person name="Murali S."/>
            <person name="Liu Y."/>
            <person name="Vee V."/>
            <person name="English A."/>
            <person name="Wang M."/>
            <person name="Skinner E."/>
            <person name="Han Y."/>
            <person name="Muzny D.M."/>
            <person name="Worley K.C."/>
            <person name="Gibbs R.A."/>
        </authorList>
    </citation>
    <scope>NUCLEOTIDE SEQUENCE</scope>
</reference>
<name>A0A7M7P8X4_STRPU</name>
<dbReference type="OrthoDB" id="6105938at2759"/>
<dbReference type="InParanoid" id="A0A7M7P8X4"/>
<dbReference type="AlphaFoldDB" id="A0A7M7P8X4"/>
<evidence type="ECO:0000259" key="5">
    <source>
        <dbReference type="PROSITE" id="PS50089"/>
    </source>
</evidence>
<dbReference type="GO" id="GO:0061630">
    <property type="term" value="F:ubiquitin protein ligase activity"/>
    <property type="evidence" value="ECO:0000318"/>
    <property type="project" value="GO_Central"/>
</dbReference>
<organism evidence="7 8">
    <name type="scientific">Strongylocentrotus purpuratus</name>
    <name type="common">Purple sea urchin</name>
    <dbReference type="NCBI Taxonomy" id="7668"/>
    <lineage>
        <taxon>Eukaryota</taxon>
        <taxon>Metazoa</taxon>
        <taxon>Echinodermata</taxon>
        <taxon>Eleutherozoa</taxon>
        <taxon>Echinozoa</taxon>
        <taxon>Echinoidea</taxon>
        <taxon>Euechinoidea</taxon>
        <taxon>Echinacea</taxon>
        <taxon>Camarodonta</taxon>
        <taxon>Echinidea</taxon>
        <taxon>Strongylocentrotidae</taxon>
        <taxon>Strongylocentrotus</taxon>
    </lineage>
</organism>
<dbReference type="EnsemblMetazoa" id="XM_030991325">
    <property type="protein sequence ID" value="XP_030847185"/>
    <property type="gene ID" value="LOC115926532"/>
</dbReference>
<evidence type="ECO:0000256" key="4">
    <source>
        <dbReference type="PROSITE-ProRule" id="PRU00024"/>
    </source>
</evidence>
<evidence type="ECO:0000256" key="3">
    <source>
        <dbReference type="ARBA" id="ARBA00022833"/>
    </source>
</evidence>
<feature type="domain" description="B box-type" evidence="6">
    <location>
        <begin position="85"/>
        <end position="132"/>
    </location>
</feature>
<accession>A0A7M7P8X4</accession>
<dbReference type="PROSITE" id="PS50089">
    <property type="entry name" value="ZF_RING_2"/>
    <property type="match status" value="1"/>
</dbReference>
<dbReference type="InterPro" id="IPR027370">
    <property type="entry name" value="Znf-RING_euk"/>
</dbReference>
<dbReference type="Pfam" id="PF00643">
    <property type="entry name" value="zf-B_box"/>
    <property type="match status" value="1"/>
</dbReference>
<dbReference type="SUPFAM" id="SSF57850">
    <property type="entry name" value="RING/U-box"/>
    <property type="match status" value="1"/>
</dbReference>
<dbReference type="PANTHER" id="PTHR25462:SF296">
    <property type="entry name" value="MEIOTIC P26, ISOFORM F"/>
    <property type="match status" value="1"/>
</dbReference>
<keyword evidence="1" id="KW-0479">Metal-binding</keyword>
<dbReference type="Pfam" id="PF13445">
    <property type="entry name" value="zf-RING_UBOX"/>
    <property type="match status" value="1"/>
</dbReference>
<keyword evidence="2 4" id="KW-0863">Zinc-finger</keyword>
<keyword evidence="3" id="KW-0862">Zinc</keyword>
<dbReference type="Proteomes" id="UP000007110">
    <property type="component" value="Unassembled WGS sequence"/>
</dbReference>
<dbReference type="InterPro" id="IPR047153">
    <property type="entry name" value="TRIM45/56/19-like"/>
</dbReference>
<evidence type="ECO:0000313" key="8">
    <source>
        <dbReference type="Proteomes" id="UP000007110"/>
    </source>
</evidence>
<dbReference type="InterPro" id="IPR000315">
    <property type="entry name" value="Znf_B-box"/>
</dbReference>
<dbReference type="GeneID" id="115926532"/>
<dbReference type="Gene3D" id="3.30.160.60">
    <property type="entry name" value="Classic Zinc Finger"/>
    <property type="match status" value="1"/>
</dbReference>
<evidence type="ECO:0000259" key="6">
    <source>
        <dbReference type="PROSITE" id="PS50119"/>
    </source>
</evidence>
<dbReference type="GO" id="GO:0008270">
    <property type="term" value="F:zinc ion binding"/>
    <property type="evidence" value="ECO:0007669"/>
    <property type="project" value="UniProtKB-KW"/>
</dbReference>
<proteinExistence type="predicted"/>
<dbReference type="PROSITE" id="PS00518">
    <property type="entry name" value="ZF_RING_1"/>
    <property type="match status" value="1"/>
</dbReference>